<dbReference type="Gene3D" id="3.10.105.10">
    <property type="entry name" value="Dipeptide-binding Protein, Domain 3"/>
    <property type="match status" value="1"/>
</dbReference>
<evidence type="ECO:0000313" key="1">
    <source>
        <dbReference type="EMBL" id="CAI8043883.1"/>
    </source>
</evidence>
<dbReference type="AlphaFoldDB" id="A0AA35X3D6"/>
<accession>A0AA35X3D6</accession>
<dbReference type="Proteomes" id="UP001174909">
    <property type="component" value="Unassembled WGS sequence"/>
</dbReference>
<name>A0AA35X3D6_GEOBA</name>
<dbReference type="SUPFAM" id="SSF53850">
    <property type="entry name" value="Periplasmic binding protein-like II"/>
    <property type="match status" value="1"/>
</dbReference>
<evidence type="ECO:0000313" key="2">
    <source>
        <dbReference type="Proteomes" id="UP001174909"/>
    </source>
</evidence>
<protein>
    <submittedName>
        <fullName evidence="1">Uncharacterized protein</fullName>
    </submittedName>
</protein>
<reference evidence="1" key="1">
    <citation type="submission" date="2023-03" db="EMBL/GenBank/DDBJ databases">
        <authorList>
            <person name="Steffen K."/>
            <person name="Cardenas P."/>
        </authorList>
    </citation>
    <scope>NUCLEOTIDE SEQUENCE</scope>
</reference>
<organism evidence="1 2">
    <name type="scientific">Geodia barretti</name>
    <name type="common">Barrett's horny sponge</name>
    <dbReference type="NCBI Taxonomy" id="519541"/>
    <lineage>
        <taxon>Eukaryota</taxon>
        <taxon>Metazoa</taxon>
        <taxon>Porifera</taxon>
        <taxon>Demospongiae</taxon>
        <taxon>Heteroscleromorpha</taxon>
        <taxon>Tetractinellida</taxon>
        <taxon>Astrophorina</taxon>
        <taxon>Geodiidae</taxon>
        <taxon>Geodia</taxon>
    </lineage>
</organism>
<dbReference type="EMBL" id="CASHTH010003364">
    <property type="protein sequence ID" value="CAI8043883.1"/>
    <property type="molecule type" value="Genomic_DNA"/>
</dbReference>
<proteinExistence type="predicted"/>
<sequence length="165" mass="18684">MAQVAADQMERWLGIKATVQPEEPAAGYVRYESGDWKLGFHGNGILVMDPDQLVAGSYLTKATRNYSGWEPAEIRDLYDRQQVETDLEKRRELVLEIGDYLADVDNHLVITEWAMPDSLRGQQDQELQHRVRLCQPYQQGTSLVRGITFTMPGRAKACSGFHSAN</sequence>
<comment type="caution">
    <text evidence="1">The sequence shown here is derived from an EMBL/GenBank/DDBJ whole genome shotgun (WGS) entry which is preliminary data.</text>
</comment>
<keyword evidence="2" id="KW-1185">Reference proteome</keyword>
<gene>
    <name evidence="1" type="ORF">GBAR_LOCUS24363</name>
</gene>